<dbReference type="PATRIC" id="fig|362413.3.peg.1672"/>
<sequence length="210" mass="24551">MTYFPIIKSLFHITEPNGFSDDEIQLIKNIFGNLPQVFVDYYKELGKVQNLNHTQDLLIVPERFQYYKHNDYLIFYSENQKACVWGIHKDDLSKSDPPVYMSFDEKEWNLETEKLSDFFTAMAFLQAGFGLEFAGNTFYELEQHDLDFIIKNFSDKGVSFKQWLEGIKFYGNHDDDVIIILGGNQMFYAANSQEHFTDLDEALSKLGELL</sequence>
<proteinExistence type="predicted"/>
<gene>
    <name evidence="1" type="ORF">RC62_1718</name>
</gene>
<evidence type="ECO:0000313" key="2">
    <source>
        <dbReference type="Proteomes" id="UP000050443"/>
    </source>
</evidence>
<dbReference type="Proteomes" id="UP000050443">
    <property type="component" value="Unassembled WGS sequence"/>
</dbReference>
<evidence type="ECO:0008006" key="3">
    <source>
        <dbReference type="Google" id="ProtNLM"/>
    </source>
</evidence>
<protein>
    <recommendedName>
        <fullName evidence="3">SMI1/KNR4 family protein</fullName>
    </recommendedName>
</protein>
<dbReference type="OrthoDB" id="515110at2"/>
<accession>A0A0N8VM53</accession>
<reference evidence="1 2" key="1">
    <citation type="submission" date="2014-09" db="EMBL/GenBank/DDBJ databases">
        <title>Genome sequence of Flavobacterium aquidurense RC62.</title>
        <authorList>
            <person name="Kim J.F."/>
            <person name="Kwak M.-J."/>
        </authorList>
    </citation>
    <scope>NUCLEOTIDE SEQUENCE [LARGE SCALE GENOMIC DNA]</scope>
    <source>
        <strain evidence="1 2">RC62</strain>
    </source>
</reference>
<organism evidence="1 2">
    <name type="scientific">Flavobacterium aquidurense</name>
    <dbReference type="NCBI Taxonomy" id="362413"/>
    <lineage>
        <taxon>Bacteria</taxon>
        <taxon>Pseudomonadati</taxon>
        <taxon>Bacteroidota</taxon>
        <taxon>Flavobacteriia</taxon>
        <taxon>Flavobacteriales</taxon>
        <taxon>Flavobacteriaceae</taxon>
        <taxon>Flavobacterium</taxon>
    </lineage>
</organism>
<comment type="caution">
    <text evidence="1">The sequence shown here is derived from an EMBL/GenBank/DDBJ whole genome shotgun (WGS) entry which is preliminary data.</text>
</comment>
<dbReference type="STRING" id="362413.RC62_1718"/>
<name>A0A0N8VM53_9FLAO</name>
<dbReference type="EMBL" id="JRLF01000014">
    <property type="protein sequence ID" value="KQB38364.1"/>
    <property type="molecule type" value="Genomic_DNA"/>
</dbReference>
<dbReference type="AlphaFoldDB" id="A0A0N8VM53"/>
<evidence type="ECO:0000313" key="1">
    <source>
        <dbReference type="EMBL" id="KQB38364.1"/>
    </source>
</evidence>
<dbReference type="RefSeq" id="WP_055097055.1">
    <property type="nucleotide sequence ID" value="NZ_JRLF01000014.1"/>
</dbReference>